<comment type="cofactor">
    <cofactor evidence="1">
        <name>FAD</name>
        <dbReference type="ChEBI" id="CHEBI:57692"/>
    </cofactor>
</comment>
<dbReference type="CDD" id="cd06184">
    <property type="entry name" value="flavohem_like_fad_nad_binding"/>
    <property type="match status" value="1"/>
</dbReference>
<evidence type="ECO:0000313" key="13">
    <source>
        <dbReference type="Proteomes" id="UP000317977"/>
    </source>
</evidence>
<dbReference type="SUPFAM" id="SSF52343">
    <property type="entry name" value="Ferredoxin reductase-like, C-terminal NADP-linked domain"/>
    <property type="match status" value="1"/>
</dbReference>
<evidence type="ECO:0000256" key="3">
    <source>
        <dbReference type="ARBA" id="ARBA00022714"/>
    </source>
</evidence>
<dbReference type="GO" id="GO:0008941">
    <property type="term" value="F:nitric oxide dioxygenase NAD(P)H activity"/>
    <property type="evidence" value="ECO:0007669"/>
    <property type="project" value="UniProtKB-EC"/>
</dbReference>
<dbReference type="RefSeq" id="WP_146532948.1">
    <property type="nucleotide sequence ID" value="NZ_SJPX01000001.1"/>
</dbReference>
<evidence type="ECO:0000256" key="2">
    <source>
        <dbReference type="ARBA" id="ARBA00022630"/>
    </source>
</evidence>
<keyword evidence="13" id="KW-1185">Reference proteome</keyword>
<dbReference type="AlphaFoldDB" id="A0A5C6FF09"/>
<keyword evidence="2" id="KW-0285">Flavoprotein</keyword>
<dbReference type="PROSITE" id="PS51085">
    <property type="entry name" value="2FE2S_FER_2"/>
    <property type="match status" value="1"/>
</dbReference>
<dbReference type="InterPro" id="IPR039261">
    <property type="entry name" value="FNR_nucleotide-bd"/>
</dbReference>
<keyword evidence="3" id="KW-0001">2Fe-2S</keyword>
<organism evidence="12 13">
    <name type="scientific">Rubripirellula reticaptiva</name>
    <dbReference type="NCBI Taxonomy" id="2528013"/>
    <lineage>
        <taxon>Bacteria</taxon>
        <taxon>Pseudomonadati</taxon>
        <taxon>Planctomycetota</taxon>
        <taxon>Planctomycetia</taxon>
        <taxon>Pirellulales</taxon>
        <taxon>Pirellulaceae</taxon>
        <taxon>Rubripirellula</taxon>
    </lineage>
</organism>
<dbReference type="InterPro" id="IPR036010">
    <property type="entry name" value="2Fe-2S_ferredoxin-like_sf"/>
</dbReference>
<evidence type="ECO:0000256" key="4">
    <source>
        <dbReference type="ARBA" id="ARBA00022723"/>
    </source>
</evidence>
<evidence type="ECO:0000259" key="11">
    <source>
        <dbReference type="PROSITE" id="PS51384"/>
    </source>
</evidence>
<dbReference type="InterPro" id="IPR017927">
    <property type="entry name" value="FAD-bd_FR_type"/>
</dbReference>
<dbReference type="CDD" id="cd00207">
    <property type="entry name" value="fer2"/>
    <property type="match status" value="1"/>
</dbReference>
<dbReference type="PANTHER" id="PTHR47354">
    <property type="entry name" value="NADH OXIDOREDUCTASE HCR"/>
    <property type="match status" value="1"/>
</dbReference>
<dbReference type="SUPFAM" id="SSF63380">
    <property type="entry name" value="Riboflavin synthase domain-like"/>
    <property type="match status" value="1"/>
</dbReference>
<evidence type="ECO:0000256" key="7">
    <source>
        <dbReference type="ARBA" id="ARBA00023004"/>
    </source>
</evidence>
<gene>
    <name evidence="12" type="primary">hmp_1</name>
    <name evidence="12" type="ORF">Poly59_10800</name>
</gene>
<dbReference type="EMBL" id="SJPX01000001">
    <property type="protein sequence ID" value="TWU58171.1"/>
    <property type="molecule type" value="Genomic_DNA"/>
</dbReference>
<dbReference type="PANTHER" id="PTHR47354:SF8">
    <property type="entry name" value="1,2-PHENYLACETYL-COA EPOXIDASE, SUBUNIT E"/>
    <property type="match status" value="1"/>
</dbReference>
<dbReference type="Gene3D" id="2.40.30.10">
    <property type="entry name" value="Translation factors"/>
    <property type="match status" value="1"/>
</dbReference>
<dbReference type="OrthoDB" id="9801223at2"/>
<evidence type="ECO:0000256" key="9">
    <source>
        <dbReference type="SAM" id="MobiDB-lite"/>
    </source>
</evidence>
<dbReference type="GO" id="GO:0046872">
    <property type="term" value="F:metal ion binding"/>
    <property type="evidence" value="ECO:0007669"/>
    <property type="project" value="UniProtKB-KW"/>
</dbReference>
<dbReference type="InterPro" id="IPR001041">
    <property type="entry name" value="2Fe-2S_ferredoxin-type"/>
</dbReference>
<feature type="compositionally biased region" description="Low complexity" evidence="9">
    <location>
        <begin position="40"/>
        <end position="61"/>
    </location>
</feature>
<evidence type="ECO:0000256" key="8">
    <source>
        <dbReference type="ARBA" id="ARBA00023014"/>
    </source>
</evidence>
<dbReference type="InterPro" id="IPR006058">
    <property type="entry name" value="2Fe2S_fd_BS"/>
</dbReference>
<evidence type="ECO:0000313" key="12">
    <source>
        <dbReference type="EMBL" id="TWU58171.1"/>
    </source>
</evidence>
<dbReference type="InterPro" id="IPR017938">
    <property type="entry name" value="Riboflavin_synthase-like_b-brl"/>
</dbReference>
<keyword evidence="4" id="KW-0479">Metal-binding</keyword>
<dbReference type="PROSITE" id="PS51384">
    <property type="entry name" value="FAD_FR"/>
    <property type="match status" value="1"/>
</dbReference>
<dbReference type="Proteomes" id="UP000317977">
    <property type="component" value="Unassembled WGS sequence"/>
</dbReference>
<evidence type="ECO:0000256" key="5">
    <source>
        <dbReference type="ARBA" id="ARBA00022827"/>
    </source>
</evidence>
<dbReference type="Gene3D" id="3.10.20.30">
    <property type="match status" value="1"/>
</dbReference>
<keyword evidence="7" id="KW-0408">Iron</keyword>
<dbReference type="Pfam" id="PF00970">
    <property type="entry name" value="FAD_binding_6"/>
    <property type="match status" value="1"/>
</dbReference>
<name>A0A5C6FF09_9BACT</name>
<dbReference type="PRINTS" id="PR00410">
    <property type="entry name" value="PHEHYDRXLASE"/>
</dbReference>
<keyword evidence="8" id="KW-0411">Iron-sulfur</keyword>
<dbReference type="Gene3D" id="3.40.50.80">
    <property type="entry name" value="Nucleotide-binding domain of ferredoxin-NADP reductase (FNR) module"/>
    <property type="match status" value="1"/>
</dbReference>
<reference evidence="12 13" key="1">
    <citation type="submission" date="2019-02" db="EMBL/GenBank/DDBJ databases">
        <title>Deep-cultivation of Planctomycetes and their phenomic and genomic characterization uncovers novel biology.</title>
        <authorList>
            <person name="Wiegand S."/>
            <person name="Jogler M."/>
            <person name="Boedeker C."/>
            <person name="Pinto D."/>
            <person name="Vollmers J."/>
            <person name="Rivas-Marin E."/>
            <person name="Kohn T."/>
            <person name="Peeters S.H."/>
            <person name="Heuer A."/>
            <person name="Rast P."/>
            <person name="Oberbeckmann S."/>
            <person name="Bunk B."/>
            <person name="Jeske O."/>
            <person name="Meyerdierks A."/>
            <person name="Storesund J.E."/>
            <person name="Kallscheuer N."/>
            <person name="Luecker S."/>
            <person name="Lage O.M."/>
            <person name="Pohl T."/>
            <person name="Merkel B.J."/>
            <person name="Hornburger P."/>
            <person name="Mueller R.-W."/>
            <person name="Bruemmer F."/>
            <person name="Labrenz M."/>
            <person name="Spormann A.M."/>
            <person name="Op Den Camp H."/>
            <person name="Overmann J."/>
            <person name="Amann R."/>
            <person name="Jetten M.S.M."/>
            <person name="Mascher T."/>
            <person name="Medema M.H."/>
            <person name="Devos D.P."/>
            <person name="Kaster A.-K."/>
            <person name="Ovreas L."/>
            <person name="Rohde M."/>
            <person name="Galperin M.Y."/>
            <person name="Jogler C."/>
        </authorList>
    </citation>
    <scope>NUCLEOTIDE SEQUENCE [LARGE SCALE GENOMIC DNA]</scope>
    <source>
        <strain evidence="12 13">Poly59</strain>
    </source>
</reference>
<dbReference type="EC" id="1.14.12.17" evidence="12"/>
<dbReference type="InterPro" id="IPR008333">
    <property type="entry name" value="Cbr1-like_FAD-bd_dom"/>
</dbReference>
<accession>A0A5C6FF09</accession>
<feature type="domain" description="2Fe-2S ferredoxin-type" evidence="10">
    <location>
        <begin position="343"/>
        <end position="425"/>
    </location>
</feature>
<dbReference type="PROSITE" id="PS00197">
    <property type="entry name" value="2FE2S_FER_1"/>
    <property type="match status" value="1"/>
</dbReference>
<sequence length="425" mass="46825">MTGILGIVLIIPIIAYLVFAEFISRREERRYRTDIISDLPTLSSSTPSSSESTQSSQTTASNPNNLSWKGWRDMVVDAIQDESPDCRSFSLRPADGELMPRFKGGQSISVRCKPSEEADSPKPVVRCYSLSSGPGEPRYRITVKRVPDGRMSRQLHDTIQAGDVIQIQSPRGHFHINPDYPERPLHLIAAGIGITPMLSMLLQSLEETPNREVHLYYQLRDQTNAPFLKPLRYLGNTLAQTGKFQLHVWFSRPIEDADSLTDSALDRITTGRISAAQIIERTGSGEGDYRICGPSVFMELMATELIQHGIDEASVQYESFGGKAKGPGAIAVKNSGASETDELKITFTQSSCHTTWNDPSVSLLDVADDAGVNVDASCRAGQCGACVHRLIKGNVRYDEQPECDFEDGEVVMCVARPETDVEIKA</sequence>
<comment type="caution">
    <text evidence="12">The sequence shown here is derived from an EMBL/GenBank/DDBJ whole genome shotgun (WGS) entry which is preliminary data.</text>
</comment>
<dbReference type="GO" id="GO:0050660">
    <property type="term" value="F:flavin adenine dinucleotide binding"/>
    <property type="evidence" value="ECO:0007669"/>
    <property type="project" value="TreeGrafter"/>
</dbReference>
<protein>
    <submittedName>
        <fullName evidence="12">Flavohemoprotein</fullName>
        <ecNumber evidence="12">1.14.12.17</ecNumber>
    </submittedName>
</protein>
<dbReference type="InterPro" id="IPR050415">
    <property type="entry name" value="MRET"/>
</dbReference>
<dbReference type="Pfam" id="PF00175">
    <property type="entry name" value="NAD_binding_1"/>
    <property type="match status" value="1"/>
</dbReference>
<dbReference type="InterPro" id="IPR012675">
    <property type="entry name" value="Beta-grasp_dom_sf"/>
</dbReference>
<dbReference type="InterPro" id="IPR001433">
    <property type="entry name" value="OxRdtase_FAD/NAD-bd"/>
</dbReference>
<dbReference type="GO" id="GO:0051537">
    <property type="term" value="F:2 iron, 2 sulfur cluster binding"/>
    <property type="evidence" value="ECO:0007669"/>
    <property type="project" value="UniProtKB-KW"/>
</dbReference>
<feature type="domain" description="FAD-binding FR-type" evidence="11">
    <location>
        <begin position="69"/>
        <end position="177"/>
    </location>
</feature>
<dbReference type="Pfam" id="PF00111">
    <property type="entry name" value="Fer2"/>
    <property type="match status" value="1"/>
</dbReference>
<feature type="region of interest" description="Disordered" evidence="9">
    <location>
        <begin position="40"/>
        <end position="66"/>
    </location>
</feature>
<evidence type="ECO:0000259" key="10">
    <source>
        <dbReference type="PROSITE" id="PS51085"/>
    </source>
</evidence>
<keyword evidence="6 12" id="KW-0560">Oxidoreductase</keyword>
<evidence type="ECO:0000256" key="1">
    <source>
        <dbReference type="ARBA" id="ARBA00001974"/>
    </source>
</evidence>
<proteinExistence type="predicted"/>
<evidence type="ECO:0000256" key="6">
    <source>
        <dbReference type="ARBA" id="ARBA00023002"/>
    </source>
</evidence>
<keyword evidence="5" id="KW-0274">FAD</keyword>
<dbReference type="SUPFAM" id="SSF54292">
    <property type="entry name" value="2Fe-2S ferredoxin-like"/>
    <property type="match status" value="1"/>
</dbReference>